<evidence type="ECO:0000256" key="1">
    <source>
        <dbReference type="SAM" id="MobiDB-lite"/>
    </source>
</evidence>
<evidence type="ECO:0000313" key="3">
    <source>
        <dbReference type="EMBL" id="CAK1582102.1"/>
    </source>
</evidence>
<dbReference type="Proteomes" id="UP001314205">
    <property type="component" value="Unassembled WGS sequence"/>
</dbReference>
<sequence>MVFPKNLKEIYTKIEHSLREAGIIAGKSGRHMKFPYTISAKIAQFPIFYYMKHNNIWMYYPLGIAVGFYFIAKIHAMSNSEENKRNWAETQRKAAEKEKHN</sequence>
<evidence type="ECO:0000313" key="4">
    <source>
        <dbReference type="Proteomes" id="UP001314205"/>
    </source>
</evidence>
<proteinExistence type="predicted"/>
<accession>A0AAV1KIZ7</accession>
<keyword evidence="2" id="KW-1133">Transmembrane helix</keyword>
<dbReference type="AlphaFoldDB" id="A0AAV1KIZ7"/>
<name>A0AAV1KIZ7_9NEOP</name>
<reference evidence="3 4" key="1">
    <citation type="submission" date="2023-11" db="EMBL/GenBank/DDBJ databases">
        <authorList>
            <person name="Hedman E."/>
            <person name="Englund M."/>
            <person name="Stromberg M."/>
            <person name="Nyberg Akerstrom W."/>
            <person name="Nylinder S."/>
            <person name="Jareborg N."/>
            <person name="Kallberg Y."/>
            <person name="Kronander E."/>
        </authorList>
    </citation>
    <scope>NUCLEOTIDE SEQUENCE [LARGE SCALE GENOMIC DNA]</scope>
</reference>
<evidence type="ECO:0008006" key="5">
    <source>
        <dbReference type="Google" id="ProtNLM"/>
    </source>
</evidence>
<protein>
    <recommendedName>
        <fullName evidence="5">Small integral membrane protein 8</fullName>
    </recommendedName>
</protein>
<keyword evidence="2" id="KW-0472">Membrane</keyword>
<gene>
    <name evidence="3" type="ORF">PARMNEM_LOCUS3680</name>
</gene>
<evidence type="ECO:0000256" key="2">
    <source>
        <dbReference type="SAM" id="Phobius"/>
    </source>
</evidence>
<keyword evidence="4" id="KW-1185">Reference proteome</keyword>
<comment type="caution">
    <text evidence="3">The sequence shown here is derived from an EMBL/GenBank/DDBJ whole genome shotgun (WGS) entry which is preliminary data.</text>
</comment>
<keyword evidence="2" id="KW-0812">Transmembrane</keyword>
<feature type="region of interest" description="Disordered" evidence="1">
    <location>
        <begin position="79"/>
        <end position="101"/>
    </location>
</feature>
<organism evidence="3 4">
    <name type="scientific">Parnassius mnemosyne</name>
    <name type="common">clouded apollo</name>
    <dbReference type="NCBI Taxonomy" id="213953"/>
    <lineage>
        <taxon>Eukaryota</taxon>
        <taxon>Metazoa</taxon>
        <taxon>Ecdysozoa</taxon>
        <taxon>Arthropoda</taxon>
        <taxon>Hexapoda</taxon>
        <taxon>Insecta</taxon>
        <taxon>Pterygota</taxon>
        <taxon>Neoptera</taxon>
        <taxon>Endopterygota</taxon>
        <taxon>Lepidoptera</taxon>
        <taxon>Glossata</taxon>
        <taxon>Ditrysia</taxon>
        <taxon>Papilionoidea</taxon>
        <taxon>Papilionidae</taxon>
        <taxon>Parnassiinae</taxon>
        <taxon>Parnassini</taxon>
        <taxon>Parnassius</taxon>
        <taxon>Driopa</taxon>
    </lineage>
</organism>
<dbReference type="EMBL" id="CAVLGL010000035">
    <property type="protein sequence ID" value="CAK1582102.1"/>
    <property type="molecule type" value="Genomic_DNA"/>
</dbReference>
<feature type="compositionally biased region" description="Basic and acidic residues" evidence="1">
    <location>
        <begin position="81"/>
        <end position="101"/>
    </location>
</feature>
<feature type="transmembrane region" description="Helical" evidence="2">
    <location>
        <begin position="57"/>
        <end position="76"/>
    </location>
</feature>